<feature type="signal peptide" evidence="4">
    <location>
        <begin position="1"/>
        <end position="17"/>
    </location>
</feature>
<gene>
    <name evidence="6" type="ORF">GCM10022262_36860</name>
</gene>
<evidence type="ECO:0000256" key="3">
    <source>
        <dbReference type="SAM" id="MobiDB-lite"/>
    </source>
</evidence>
<name>A0ABP6UK41_9MICO</name>
<evidence type="ECO:0000259" key="5">
    <source>
        <dbReference type="SMART" id="SM00560"/>
    </source>
</evidence>
<dbReference type="RefSeq" id="WP_345044525.1">
    <property type="nucleotide sequence ID" value="NZ_BAABBA010000026.1"/>
</dbReference>
<dbReference type="InterPro" id="IPR013320">
    <property type="entry name" value="ConA-like_dom_sf"/>
</dbReference>
<dbReference type="EMBL" id="BAABBA010000026">
    <property type="protein sequence ID" value="GAA3509868.1"/>
    <property type="molecule type" value="Genomic_DNA"/>
</dbReference>
<dbReference type="InterPro" id="IPR006558">
    <property type="entry name" value="LamG-like"/>
</dbReference>
<dbReference type="Pfam" id="PF17963">
    <property type="entry name" value="Big_9"/>
    <property type="match status" value="1"/>
</dbReference>
<feature type="domain" description="LamG-like jellyroll fold" evidence="5">
    <location>
        <begin position="719"/>
        <end position="851"/>
    </location>
</feature>
<keyword evidence="7" id="KW-1185">Reference proteome</keyword>
<proteinExistence type="predicted"/>
<evidence type="ECO:0000256" key="4">
    <source>
        <dbReference type="SAM" id="SignalP"/>
    </source>
</evidence>
<keyword evidence="2" id="KW-1015">Disulfide bond</keyword>
<dbReference type="Proteomes" id="UP001499841">
    <property type="component" value="Unassembled WGS sequence"/>
</dbReference>
<protein>
    <recommendedName>
        <fullName evidence="5">LamG-like jellyroll fold domain-containing protein</fullName>
    </recommendedName>
</protein>
<sequence>MVAALALALGIVQPAGAGEAPTAEVAPGGVAAAPDAAGAVPGSDVTSPAEISGASGTVVAPNFSPTAGPEAPDVVATSLWWRWTAPSTGTYRLHTHGSELDTVLTVSTGTAGALREVRTNDDAGSVVTSELTLPAKAGTSYLIEVETRHGPGLVTLAWSGQGAAASQGRGGAPDSGSDRTSDPGAILPGPTATALAVDDGVPVSVNTGEKPQSKLWRHDGTWWAVLASTDVSPAGTWLWRYDGGRWTNVLRLSADATLRADTKRVGNVTHILLHGPSPVLVSVEYVPGTRTYQPWAARPTATPVSLSGSETATIDIDSTGRMWLASDSATSVEVRYADAPYRSFSSRTVLASNITEDDIAVVTAMPGGKIGVLWSNQSTRRFGFRTHTDGASPSTWGSDEVPASQSALNVGGGMADDHLNVAVASDGTLYAAVKTSYNRSDRPVIGLLVRRPSGSWDNLREVDNIGTRGIVQLDETAGTLRVIYTESTNFDDILMKTASTRDLVFSDSPTTAMDGNFNNVTGTKENVAGARMIMASSVDEAYSTLIGTGPTPEPDPEPSAPVVADGSVSTTQDTAVSGTLRVVSSSGGPLVFEVVTAPRLGTVTLTDAATGAFRYVPAAGALGQDSFTFRVRDGALWSEPGTMSVTITAPAPAPTGVRGQWLMEEGAGTTVGDSSGWGNHGTVQGSVAWGPGRAGSGLVLDGTGGYVRVPDSASLDLSGPMTVAAWVRPQVLATQYVVKKATNGTRDGFELSLSSTGRGFFRVNEATSDDRYRVNATSVHPLGTWVHLAGTYDGTTMRFYVDGVLQGSVAGPSAVATNGLALGIGAEPGGYRKFRGGLDEVRVYDRALTAQEIGGLAGR</sequence>
<evidence type="ECO:0000313" key="7">
    <source>
        <dbReference type="Proteomes" id="UP001499841"/>
    </source>
</evidence>
<keyword evidence="1 4" id="KW-0732">Signal</keyword>
<organism evidence="6 7">
    <name type="scientific">Georgenia daeguensis</name>
    <dbReference type="NCBI Taxonomy" id="908355"/>
    <lineage>
        <taxon>Bacteria</taxon>
        <taxon>Bacillati</taxon>
        <taxon>Actinomycetota</taxon>
        <taxon>Actinomycetes</taxon>
        <taxon>Micrococcales</taxon>
        <taxon>Bogoriellaceae</taxon>
        <taxon>Georgenia</taxon>
    </lineage>
</organism>
<feature type="region of interest" description="Disordered" evidence="3">
    <location>
        <begin position="163"/>
        <end position="187"/>
    </location>
</feature>
<evidence type="ECO:0000313" key="6">
    <source>
        <dbReference type="EMBL" id="GAA3509868.1"/>
    </source>
</evidence>
<dbReference type="Gene3D" id="2.60.120.200">
    <property type="match status" value="1"/>
</dbReference>
<dbReference type="Pfam" id="PF13385">
    <property type="entry name" value="Laminin_G_3"/>
    <property type="match status" value="1"/>
</dbReference>
<evidence type="ECO:0000256" key="1">
    <source>
        <dbReference type="ARBA" id="ARBA00022729"/>
    </source>
</evidence>
<evidence type="ECO:0000256" key="2">
    <source>
        <dbReference type="ARBA" id="ARBA00023157"/>
    </source>
</evidence>
<comment type="caution">
    <text evidence="6">The sequence shown here is derived from an EMBL/GenBank/DDBJ whole genome shotgun (WGS) entry which is preliminary data.</text>
</comment>
<reference evidence="7" key="1">
    <citation type="journal article" date="2019" name="Int. J. Syst. Evol. Microbiol.">
        <title>The Global Catalogue of Microorganisms (GCM) 10K type strain sequencing project: providing services to taxonomists for standard genome sequencing and annotation.</title>
        <authorList>
            <consortium name="The Broad Institute Genomics Platform"/>
            <consortium name="The Broad Institute Genome Sequencing Center for Infectious Disease"/>
            <person name="Wu L."/>
            <person name="Ma J."/>
        </authorList>
    </citation>
    <scope>NUCLEOTIDE SEQUENCE [LARGE SCALE GENOMIC DNA]</scope>
    <source>
        <strain evidence="7">JCM 17459</strain>
    </source>
</reference>
<dbReference type="SMART" id="SM00560">
    <property type="entry name" value="LamGL"/>
    <property type="match status" value="1"/>
</dbReference>
<dbReference type="SUPFAM" id="SSF49899">
    <property type="entry name" value="Concanavalin A-like lectins/glucanases"/>
    <property type="match status" value="1"/>
</dbReference>
<accession>A0ABP6UK41</accession>
<dbReference type="Gene3D" id="2.60.40.3440">
    <property type="match status" value="1"/>
</dbReference>
<feature type="chain" id="PRO_5045077291" description="LamG-like jellyroll fold domain-containing protein" evidence="4">
    <location>
        <begin position="18"/>
        <end position="859"/>
    </location>
</feature>